<name>E9SD29_RUMAL</name>
<dbReference type="InterPro" id="IPR000182">
    <property type="entry name" value="GNAT_dom"/>
</dbReference>
<evidence type="ECO:0000256" key="2">
    <source>
        <dbReference type="ARBA" id="ARBA00023315"/>
    </source>
</evidence>
<protein>
    <submittedName>
        <fullName evidence="4">Acetyltransferase, GNAT family</fullName>
    </submittedName>
</protein>
<dbReference type="OrthoDB" id="119498at2"/>
<dbReference type="InterPro" id="IPR016181">
    <property type="entry name" value="Acyl_CoA_acyltransferase"/>
</dbReference>
<evidence type="ECO:0000313" key="5">
    <source>
        <dbReference type="Proteomes" id="UP000004259"/>
    </source>
</evidence>
<evidence type="ECO:0000313" key="4">
    <source>
        <dbReference type="EMBL" id="EGC02814.1"/>
    </source>
</evidence>
<dbReference type="Pfam" id="PF00583">
    <property type="entry name" value="Acetyltransf_1"/>
    <property type="match status" value="1"/>
</dbReference>
<dbReference type="Gene3D" id="3.40.630.30">
    <property type="match status" value="1"/>
</dbReference>
<dbReference type="SUPFAM" id="SSF55729">
    <property type="entry name" value="Acyl-CoA N-acyltransferases (Nat)"/>
    <property type="match status" value="1"/>
</dbReference>
<evidence type="ECO:0000256" key="1">
    <source>
        <dbReference type="ARBA" id="ARBA00022679"/>
    </source>
</evidence>
<dbReference type="EMBL" id="ADKM02000086">
    <property type="protein sequence ID" value="EGC02814.1"/>
    <property type="molecule type" value="Genomic_DNA"/>
</dbReference>
<gene>
    <name evidence="4" type="ORF">CUS_6041</name>
</gene>
<dbReference type="GO" id="GO:0016747">
    <property type="term" value="F:acyltransferase activity, transferring groups other than amino-acyl groups"/>
    <property type="evidence" value="ECO:0007669"/>
    <property type="project" value="InterPro"/>
</dbReference>
<keyword evidence="5" id="KW-1185">Reference proteome</keyword>
<dbReference type="PROSITE" id="PS51186">
    <property type="entry name" value="GNAT"/>
    <property type="match status" value="1"/>
</dbReference>
<reference evidence="4 5" key="1">
    <citation type="submission" date="2011-02" db="EMBL/GenBank/DDBJ databases">
        <authorList>
            <person name="Nelson K.E."/>
            <person name="Sutton G."/>
            <person name="Torralba M."/>
            <person name="Durkin S."/>
            <person name="Harkins D."/>
            <person name="Montgomery R."/>
            <person name="Ziemer C."/>
            <person name="Klaassens E."/>
            <person name="Ocuiv P."/>
            <person name="Morrison M."/>
        </authorList>
    </citation>
    <scope>NUCLEOTIDE SEQUENCE [LARGE SCALE GENOMIC DNA]</scope>
    <source>
        <strain evidence="4 5">8</strain>
    </source>
</reference>
<dbReference type="CDD" id="cd04301">
    <property type="entry name" value="NAT_SF"/>
    <property type="match status" value="1"/>
</dbReference>
<organism evidence="4 5">
    <name type="scientific">Ruminococcus albus 8</name>
    <dbReference type="NCBI Taxonomy" id="246199"/>
    <lineage>
        <taxon>Bacteria</taxon>
        <taxon>Bacillati</taxon>
        <taxon>Bacillota</taxon>
        <taxon>Clostridia</taxon>
        <taxon>Eubacteriales</taxon>
        <taxon>Oscillospiraceae</taxon>
        <taxon>Ruminococcus</taxon>
    </lineage>
</organism>
<dbReference type="Proteomes" id="UP000004259">
    <property type="component" value="Unassembled WGS sequence"/>
</dbReference>
<keyword evidence="1 4" id="KW-0808">Transferase</keyword>
<dbReference type="InterPro" id="IPR050832">
    <property type="entry name" value="Bact_Acetyltransf"/>
</dbReference>
<proteinExistence type="predicted"/>
<sequence>MIVFRKMSAEDTEMLTDVRVTVLRAANLLSDDADMSEIAEQSRLYYKRALNDGSHTAYLAFDSEKVVGAGGVSYYTVMPTCDNVTGRKAYIMNMYTSPEYRRQGIALKMLDLLVKDAKERGITHIALEATAAGRPLYLKYGFVQMEHEMILPKDE</sequence>
<feature type="domain" description="N-acetyltransferase" evidence="3">
    <location>
        <begin position="2"/>
        <end position="155"/>
    </location>
</feature>
<dbReference type="PANTHER" id="PTHR43877">
    <property type="entry name" value="AMINOALKYLPHOSPHONATE N-ACETYLTRANSFERASE-RELATED-RELATED"/>
    <property type="match status" value="1"/>
</dbReference>
<evidence type="ECO:0000259" key="3">
    <source>
        <dbReference type="PROSITE" id="PS51186"/>
    </source>
</evidence>
<dbReference type="STRING" id="246199.CUS_6041"/>
<dbReference type="eggNOG" id="COG0456">
    <property type="taxonomic scope" value="Bacteria"/>
</dbReference>
<dbReference type="AlphaFoldDB" id="E9SD29"/>
<accession>E9SD29</accession>
<comment type="caution">
    <text evidence="4">The sequence shown here is derived from an EMBL/GenBank/DDBJ whole genome shotgun (WGS) entry which is preliminary data.</text>
</comment>
<keyword evidence="2" id="KW-0012">Acyltransferase</keyword>